<dbReference type="Pfam" id="PF00126">
    <property type="entry name" value="HTH_1"/>
    <property type="match status" value="1"/>
</dbReference>
<organism evidence="6 7">
    <name type="scientific">Variovorax paradoxus</name>
    <dbReference type="NCBI Taxonomy" id="34073"/>
    <lineage>
        <taxon>Bacteria</taxon>
        <taxon>Pseudomonadati</taxon>
        <taxon>Pseudomonadota</taxon>
        <taxon>Betaproteobacteria</taxon>
        <taxon>Burkholderiales</taxon>
        <taxon>Comamonadaceae</taxon>
        <taxon>Variovorax</taxon>
    </lineage>
</organism>
<dbReference type="PANTHER" id="PTHR30419">
    <property type="entry name" value="HTH-TYPE TRANSCRIPTIONAL REGULATOR YBHD"/>
    <property type="match status" value="1"/>
</dbReference>
<dbReference type="GO" id="GO:0003700">
    <property type="term" value="F:DNA-binding transcription factor activity"/>
    <property type="evidence" value="ECO:0007669"/>
    <property type="project" value="InterPro"/>
</dbReference>
<dbReference type="RefSeq" id="WP_081267884.1">
    <property type="nucleotide sequence ID" value="NZ_LVHG01000040.1"/>
</dbReference>
<evidence type="ECO:0000313" key="6">
    <source>
        <dbReference type="EMBL" id="OAK64128.1"/>
    </source>
</evidence>
<dbReference type="InterPro" id="IPR050950">
    <property type="entry name" value="HTH-type_LysR_regulators"/>
</dbReference>
<dbReference type="PROSITE" id="PS50931">
    <property type="entry name" value="HTH_LYSR"/>
    <property type="match status" value="1"/>
</dbReference>
<evidence type="ECO:0000313" key="7">
    <source>
        <dbReference type="Proteomes" id="UP000077852"/>
    </source>
</evidence>
<dbReference type="CDD" id="cd08440">
    <property type="entry name" value="PBP2_LTTR_like_4"/>
    <property type="match status" value="1"/>
</dbReference>
<dbReference type="GO" id="GO:0003677">
    <property type="term" value="F:DNA binding"/>
    <property type="evidence" value="ECO:0007669"/>
    <property type="project" value="UniProtKB-KW"/>
</dbReference>
<keyword evidence="4" id="KW-0804">Transcription</keyword>
<dbReference type="PANTHER" id="PTHR30419:SF8">
    <property type="entry name" value="NITROGEN ASSIMILATION TRANSCRIPTIONAL ACTIVATOR-RELATED"/>
    <property type="match status" value="1"/>
</dbReference>
<gene>
    <name evidence="6" type="ORF">A3K87_01145</name>
</gene>
<dbReference type="GO" id="GO:0005829">
    <property type="term" value="C:cytosol"/>
    <property type="evidence" value="ECO:0007669"/>
    <property type="project" value="TreeGrafter"/>
</dbReference>
<dbReference type="Pfam" id="PF03466">
    <property type="entry name" value="LysR_substrate"/>
    <property type="match status" value="1"/>
</dbReference>
<feature type="domain" description="HTH lysR-type" evidence="5">
    <location>
        <begin position="1"/>
        <end position="60"/>
    </location>
</feature>
<dbReference type="EMBL" id="LVHG01000040">
    <property type="protein sequence ID" value="OAK64128.1"/>
    <property type="molecule type" value="Genomic_DNA"/>
</dbReference>
<dbReference type="Gene3D" id="3.40.190.290">
    <property type="match status" value="1"/>
</dbReference>
<dbReference type="AlphaFoldDB" id="A0AA91DNP0"/>
<evidence type="ECO:0000259" key="5">
    <source>
        <dbReference type="PROSITE" id="PS50931"/>
    </source>
</evidence>
<dbReference type="InterPro" id="IPR000847">
    <property type="entry name" value="LysR_HTH_N"/>
</dbReference>
<dbReference type="PRINTS" id="PR00039">
    <property type="entry name" value="HTHLYSR"/>
</dbReference>
<dbReference type="InterPro" id="IPR036388">
    <property type="entry name" value="WH-like_DNA-bd_sf"/>
</dbReference>
<dbReference type="SUPFAM" id="SSF46785">
    <property type="entry name" value="Winged helix' DNA-binding domain"/>
    <property type="match status" value="1"/>
</dbReference>
<dbReference type="Proteomes" id="UP000077852">
    <property type="component" value="Unassembled WGS sequence"/>
</dbReference>
<sequence>MKIDILGIQAFVAIADEGSFQAAAGALNVTQTAITQRLRKLEEFLGVALVERTTRSVALTTIGRDFVPRARRLLVELADSLLEIRETGKAERGDVSIACVPTAGVQFLPRIMQAYSARHPHNRIKILDHSSSAVANAVLHREVEFGIGMAGAHAPELQSVPLIEDEYVLICHEAHPLAQRKRIAWRQLEPHPLIFAGHASENRPLLDLALGAAAANLKPFYEVQRSSTAVGLVAERVAAAVVPRLALQKGAYPTLRIVELTEPKVSRTLVLMTRKTARLSPAAQALHDLIEAQASVATAPRRR</sequence>
<proteinExistence type="inferred from homology"/>
<accession>A0AA91DNP0</accession>
<reference evidence="6 7" key="1">
    <citation type="submission" date="2016-03" db="EMBL/GenBank/DDBJ databases">
        <title>Genome sequence of Variovorax paradoxus KB5.</title>
        <authorList>
            <person name="Jeong H."/>
            <person name="Hong C.E."/>
            <person name="Jo S.H."/>
            <person name="Park J.M."/>
        </authorList>
    </citation>
    <scope>NUCLEOTIDE SEQUENCE [LARGE SCALE GENOMIC DNA]</scope>
    <source>
        <strain evidence="6 7">KB5</strain>
    </source>
</reference>
<dbReference type="SUPFAM" id="SSF53850">
    <property type="entry name" value="Periplasmic binding protein-like II"/>
    <property type="match status" value="1"/>
</dbReference>
<keyword evidence="2" id="KW-0805">Transcription regulation</keyword>
<dbReference type="Gene3D" id="1.10.10.10">
    <property type="entry name" value="Winged helix-like DNA-binding domain superfamily/Winged helix DNA-binding domain"/>
    <property type="match status" value="1"/>
</dbReference>
<protein>
    <submittedName>
        <fullName evidence="6">LysR family transcriptional regulator</fullName>
    </submittedName>
</protein>
<evidence type="ECO:0000256" key="2">
    <source>
        <dbReference type="ARBA" id="ARBA00023015"/>
    </source>
</evidence>
<evidence type="ECO:0000256" key="1">
    <source>
        <dbReference type="ARBA" id="ARBA00009437"/>
    </source>
</evidence>
<comment type="caution">
    <text evidence="6">The sequence shown here is derived from an EMBL/GenBank/DDBJ whole genome shotgun (WGS) entry which is preliminary data.</text>
</comment>
<name>A0AA91DNP0_VARPD</name>
<evidence type="ECO:0000256" key="3">
    <source>
        <dbReference type="ARBA" id="ARBA00023125"/>
    </source>
</evidence>
<dbReference type="InterPro" id="IPR005119">
    <property type="entry name" value="LysR_subst-bd"/>
</dbReference>
<comment type="similarity">
    <text evidence="1">Belongs to the LysR transcriptional regulatory family.</text>
</comment>
<dbReference type="InterPro" id="IPR036390">
    <property type="entry name" value="WH_DNA-bd_sf"/>
</dbReference>
<keyword evidence="3" id="KW-0238">DNA-binding</keyword>
<dbReference type="FunFam" id="1.10.10.10:FF:000001">
    <property type="entry name" value="LysR family transcriptional regulator"/>
    <property type="match status" value="1"/>
</dbReference>
<evidence type="ECO:0000256" key="4">
    <source>
        <dbReference type="ARBA" id="ARBA00023163"/>
    </source>
</evidence>